<evidence type="ECO:0000256" key="25">
    <source>
        <dbReference type="ARBA" id="ARBA00023212"/>
    </source>
</evidence>
<evidence type="ECO:0000256" key="11">
    <source>
        <dbReference type="ARBA" id="ARBA00022614"/>
    </source>
</evidence>
<feature type="domain" description="Toprim" evidence="33">
    <location>
        <begin position="33"/>
        <end position="177"/>
    </location>
</feature>
<keyword evidence="16" id="KW-0460">Magnesium</keyword>
<dbReference type="InterPro" id="IPR013498">
    <property type="entry name" value="Topo_IA_Znf"/>
</dbReference>
<evidence type="ECO:0000256" key="26">
    <source>
        <dbReference type="ARBA" id="ARBA00023235"/>
    </source>
</evidence>
<dbReference type="FunFam" id="3.40.20.10:FF:000020">
    <property type="entry name" value="protein flightless-1 homolog isoform X1"/>
    <property type="match status" value="1"/>
</dbReference>
<dbReference type="FunFam" id="3.80.10.10:FF:000054">
    <property type="entry name" value="FLII, actin remodeling protein"/>
    <property type="match status" value="1"/>
</dbReference>
<keyword evidence="25" id="KW-0206">Cytoskeleton</keyword>
<feature type="compositionally biased region" description="Polar residues" evidence="32">
    <location>
        <begin position="761"/>
        <end position="771"/>
    </location>
</feature>
<dbReference type="Gene3D" id="1.10.290.10">
    <property type="entry name" value="Topoisomerase I, domain 4"/>
    <property type="match status" value="1"/>
</dbReference>
<comment type="subunit">
    <text evidence="28">Binds ssDNA. Interacts (via N-terminal region) with BLM; the interaction is direct. Directly interacts with RMI1. Component of the RMI complex, containing at least TOP3A, RMI1 and RMI2. The RMI complex interacts with BLM.</text>
</comment>
<evidence type="ECO:0000256" key="19">
    <source>
        <dbReference type="ARBA" id="ARBA00023029"/>
    </source>
</evidence>
<dbReference type="FunFam" id="3.80.10.10:FF:000050">
    <property type="entry name" value="FLII, actin remodeling protein"/>
    <property type="match status" value="1"/>
</dbReference>
<evidence type="ECO:0000256" key="15">
    <source>
        <dbReference type="ARBA" id="ARBA00022833"/>
    </source>
</evidence>
<evidence type="ECO:0000256" key="27">
    <source>
        <dbReference type="ARBA" id="ARBA00023242"/>
    </source>
</evidence>
<keyword evidence="37" id="KW-1185">Reference proteome</keyword>
<dbReference type="SMART" id="SM00369">
    <property type="entry name" value="LRR_TYP"/>
    <property type="match status" value="10"/>
</dbReference>
<dbReference type="InterPro" id="IPR007122">
    <property type="entry name" value="Villin/Gelsolin"/>
</dbReference>
<evidence type="ECO:0000256" key="31">
    <source>
        <dbReference type="PROSITE-ProRule" id="PRU01343"/>
    </source>
</evidence>
<dbReference type="PROSITE" id="PS00396">
    <property type="entry name" value="TOPO_IA_1"/>
    <property type="match status" value="1"/>
</dbReference>
<comment type="catalytic activity">
    <reaction evidence="1">
        <text>ATP-independent breakage of single-stranded DNA, followed by passage and rejoining.</text>
        <dbReference type="EC" id="5.6.2.1"/>
    </reaction>
</comment>
<dbReference type="InterPro" id="IPR001611">
    <property type="entry name" value="Leu-rich_rpt"/>
</dbReference>
<dbReference type="OrthoDB" id="20529at2759"/>
<dbReference type="FunFam" id="2.70.20.10:FF:000004">
    <property type="entry name" value="DNA topoisomerase"/>
    <property type="match status" value="1"/>
</dbReference>
<dbReference type="Pfam" id="PF13855">
    <property type="entry name" value="LRR_8"/>
    <property type="match status" value="2"/>
</dbReference>
<dbReference type="PROSITE" id="PS52039">
    <property type="entry name" value="TOPO_IA_2"/>
    <property type="match status" value="1"/>
</dbReference>
<dbReference type="CDD" id="cd11290">
    <property type="entry name" value="gelsolin_S1_like"/>
    <property type="match status" value="1"/>
</dbReference>
<dbReference type="FunFam" id="3.40.20.10:FF:000034">
    <property type="entry name" value="protein flightless-1 homolog isoform X1"/>
    <property type="match status" value="1"/>
</dbReference>
<evidence type="ECO:0000256" key="20">
    <source>
        <dbReference type="ARBA" id="ARBA00023125"/>
    </source>
</evidence>
<dbReference type="GO" id="GO:0006310">
    <property type="term" value="P:DNA recombination"/>
    <property type="evidence" value="ECO:0007669"/>
    <property type="project" value="TreeGrafter"/>
</dbReference>
<keyword evidence="18" id="KW-0805">Transcription regulation</keyword>
<dbReference type="GO" id="GO:0006265">
    <property type="term" value="P:DNA topological change"/>
    <property type="evidence" value="ECO:0007669"/>
    <property type="project" value="InterPro"/>
</dbReference>
<dbReference type="FunFam" id="1.10.460.10:FF:000020">
    <property type="entry name" value="DNA topoisomerase 3-alpha"/>
    <property type="match status" value="1"/>
</dbReference>
<gene>
    <name evidence="36" type="ORF">KOW79_019276</name>
</gene>
<protein>
    <recommendedName>
        <fullName evidence="9">DNA topoisomerase 3-alpha</fullName>
        <ecNumber evidence="8">5.6.2.1</ecNumber>
    </recommendedName>
    <alternativeName>
        <fullName evidence="30">DNA topoisomerase III alpha</fullName>
    </alternativeName>
    <alternativeName>
        <fullName evidence="29">Protein flightless-1 homolog</fullName>
    </alternativeName>
</protein>
<keyword evidence="26" id="KW-0413">Isomerase</keyword>
<feature type="domain" description="GRF-type" evidence="34">
    <location>
        <begin position="900"/>
        <end position="942"/>
    </location>
</feature>
<organism evidence="36 37">
    <name type="scientific">Hemibagrus wyckioides</name>
    <dbReference type="NCBI Taxonomy" id="337641"/>
    <lineage>
        <taxon>Eukaryota</taxon>
        <taxon>Metazoa</taxon>
        <taxon>Chordata</taxon>
        <taxon>Craniata</taxon>
        <taxon>Vertebrata</taxon>
        <taxon>Euteleostomi</taxon>
        <taxon>Actinopterygii</taxon>
        <taxon>Neopterygii</taxon>
        <taxon>Teleostei</taxon>
        <taxon>Ostariophysi</taxon>
        <taxon>Siluriformes</taxon>
        <taxon>Bagridae</taxon>
        <taxon>Hemibagrus</taxon>
    </lineage>
</organism>
<dbReference type="InterPro" id="IPR003591">
    <property type="entry name" value="Leu-rich_rpt_typical-subtyp"/>
</dbReference>
<evidence type="ECO:0000256" key="22">
    <source>
        <dbReference type="ARBA" id="ARBA00023159"/>
    </source>
</evidence>
<evidence type="ECO:0000256" key="10">
    <source>
        <dbReference type="ARBA" id="ARBA00022490"/>
    </source>
</evidence>
<keyword evidence="13" id="KW-0677">Repeat</keyword>
<evidence type="ECO:0000256" key="23">
    <source>
        <dbReference type="ARBA" id="ARBA00023163"/>
    </source>
</evidence>
<dbReference type="GO" id="GO:0005813">
    <property type="term" value="C:centrosome"/>
    <property type="evidence" value="ECO:0007669"/>
    <property type="project" value="UniProtKB-SubCell"/>
</dbReference>
<feature type="region of interest" description="Disordered" evidence="32">
    <location>
        <begin position="757"/>
        <end position="798"/>
    </location>
</feature>
<dbReference type="SMART" id="SM00493">
    <property type="entry name" value="TOPRIM"/>
    <property type="match status" value="1"/>
</dbReference>
<dbReference type="CDD" id="cd03362">
    <property type="entry name" value="TOPRIM_TopoIA_TopoIII"/>
    <property type="match status" value="1"/>
</dbReference>
<keyword evidence="19" id="KW-0799">Topoisomerase</keyword>
<dbReference type="SUPFAM" id="SSF56712">
    <property type="entry name" value="Prokaryotic type I DNA topoisomerase"/>
    <property type="match status" value="1"/>
</dbReference>
<evidence type="ECO:0000256" key="32">
    <source>
        <dbReference type="SAM" id="MobiDB-lite"/>
    </source>
</evidence>
<dbReference type="GO" id="GO:0003917">
    <property type="term" value="F:DNA topoisomerase type I (single strand cut, ATP-independent) activity"/>
    <property type="evidence" value="ECO:0007669"/>
    <property type="project" value="UniProtKB-EC"/>
</dbReference>
<dbReference type="InterPro" id="IPR032675">
    <property type="entry name" value="LRR_dom_sf"/>
</dbReference>
<dbReference type="InterPro" id="IPR013824">
    <property type="entry name" value="Topo_IA_cen_sub1"/>
</dbReference>
<evidence type="ECO:0000256" key="24">
    <source>
        <dbReference type="ARBA" id="ARBA00023203"/>
    </source>
</evidence>
<dbReference type="Gene3D" id="3.40.50.140">
    <property type="match status" value="1"/>
</dbReference>
<dbReference type="InterPro" id="IPR006171">
    <property type="entry name" value="TOPRIM_dom"/>
</dbReference>
<dbReference type="Pfam" id="PF01131">
    <property type="entry name" value="Topoisom_bac"/>
    <property type="match status" value="1"/>
</dbReference>
<keyword evidence="10" id="KW-0963">Cytoplasm</keyword>
<dbReference type="CDD" id="cd11292">
    <property type="entry name" value="gelsolin_S3_like"/>
    <property type="match status" value="1"/>
</dbReference>
<feature type="region of interest" description="Disordered" evidence="32">
    <location>
        <begin position="947"/>
        <end position="981"/>
    </location>
</feature>
<dbReference type="SUPFAM" id="SSF52058">
    <property type="entry name" value="L domain-like"/>
    <property type="match status" value="2"/>
</dbReference>
<dbReference type="CDD" id="cd11288">
    <property type="entry name" value="gelsolin_S5_like"/>
    <property type="match status" value="1"/>
</dbReference>
<comment type="similarity">
    <text evidence="7">Belongs to the type IA topoisomerase family.</text>
</comment>
<keyword evidence="24" id="KW-0009">Actin-binding</keyword>
<dbReference type="GO" id="GO:0006281">
    <property type="term" value="P:DNA repair"/>
    <property type="evidence" value="ECO:0007669"/>
    <property type="project" value="TreeGrafter"/>
</dbReference>
<reference evidence="36 37" key="1">
    <citation type="submission" date="2021-06" db="EMBL/GenBank/DDBJ databases">
        <title>Chromosome-level genome assembly of the red-tail catfish (Hemibagrus wyckioides).</title>
        <authorList>
            <person name="Shao F."/>
        </authorList>
    </citation>
    <scope>NUCLEOTIDE SEQUENCE [LARGE SCALE GENOMIC DNA]</scope>
    <source>
        <strain evidence="36">EC202008001</strain>
        <tissue evidence="36">Blood</tissue>
    </source>
</reference>
<dbReference type="SMART" id="SM00262">
    <property type="entry name" value="GEL"/>
    <property type="match status" value="6"/>
</dbReference>
<sequence>MVLIGRLLSRLAAQSCGCRSISCSMIRRTQIKKVLCVAEKNDAAKGIAEIMSSGRSRRREGYSVYNKIYEYEYNLFGQNVTVCMTSVSGHLLGLEFKAPFQKWHSCNPVLLFDAEVEKYCPENFVQIKRTLEREARQCQALVIWTDCDREGENIGFEIIDVCKAVKQNIQVFRARFSEITPTSIRRACETLTEPDINVSDAVDVRQELDLRIGAAFTRFQTLRLQKIFPESLSDQLISYGSCQFPTLGFVVERFKAIQAFIPEIFFKIKVVHEPNEEESVEFSWKRHRLFNHTACLVIYHLCMEDPVARVMSVTSKPKSKWRPLPLDTVELEKLASRKLKISAKETMRVAEKLYTQGFISYPRTETNMFPKNLNLVPLVEQQTQDSEWGAFAQGILESGGPTPRNGNKSDQAHPPIHPTKYTNNLQGNEKRLYEFIVRHFLACCSKDAQGQEVTVEIDIAEEKFSASGLTIIARNYLDVYPYDKWYNKVIPLYTPETTFQPTAIEMVEGQTSPPQLLTEADLISLMEKHGIGTDATHAEHIETIKSRMYVGLTDDQRFLPGELGMGLVEGYNSMGYEMSKPDLRAELEADLKLVSEGRKDKASVLRHHVAKYKSVFIESVRKAKKLDEALSNYLGQAREYTEQEEQELEMPLPVRKCPQCSRDMVLKKKKDSTAKFLSCTGYPSCKAAVWFPDTVLEVSRDDGVCPSCHPHPVHMLKFKFKRGSLPPGMPLEFVGCIGGCDETLREVLNLKYLRGGGGGDSSTQVNRSSTIHRPVTNPAFQSRSENRPSLNNTPAWSMQSSQSVQNNVVCNCSQDALLLTVRKEGPNQGRQFYKCNTGNCDFFLWGGQQNDQPGSTGWIGSTGQPGTSSQLSRPSLGFVNTSQQRQGSRGSGGGGEESMCKCNIPAVTRTVMKDGPNKGRVFLTCSKPRDQQCGFFQWVDENVAPTAVGNGRGNNSNWASSKKNEGSSSKSSAPKRPRTCGICHQPGHTRVTCPQARGVDLSGNDFKGGYFPEHVKSMTSLRWLKLNRTGICYLPEELSSLQKLEHLSVSHNSLTTLHGELSSLPNLRAVVARANNLKNSGVPDDIFNLEDLSVLDLSFNQLTEIPRDLERSRNMLVLNLSHNSIDNIPNQLFINLTDLLYLDLSDNKLDSLPPQMRRLVHLQTLILNNNPLMHAQLRQLPAMVALQTLHLRNTQRTQSNMPTSLEGLTHLADVDLSCNDLTRVPECLYSLASLKRINLSSNQISELSLCIDQWTQLETLNLSRNQLASLPSAICKLSKLKKLYLNTNKLDFDGVPSGVGKLSNLVEFMAANNNLELIPEGLCRCSKLKKLVLNKNRLVTLPEAIHFLTDLDVLDVRENPNLVMPPKPVDRGAEWYNIDFSLQNQLRLAGASPATVAAAGGGNSPRDPMARKMRLRRRKDSTQDDQAKQVLKGMSDVAQEKNKSIQENGDLKYSDLKSKRWDKNLEKPPLDYSEIFMEDAGQVPGVSVWQIENFLPVQVDEAFHGKFYEADCYIILKTLLDENGALTWQIYYWIGQEATLDKKAGSAIHAVNLRNYLGAECRTIREEMGDESEEFTAVFDSEISYIEGGSASGFYTVEDTQYSTRLYRVYGKKNIKLESVPLKAASLDPRFVFLLDAGLEIFVWRGSNATLSGTTKARLFAEKINKNERKGKSEITSLMQNQEPPEFWEILGGQPEEIKKHVPDDFSPVRPKLYKVGLGLGYLELPQINYKLSVEHKNKLKLDVLPELRLLQSLLDTKGVYILDCWSEVFIWIGRKSPRLVRAAALKLGQELCSMLHRPKHAVVIRNLEGTECQVFKSKFKNWDDVLKVDYTRNAESVKQSDGLSGKVKKDAEQKNQMKADLTALFLPRQPPMPLSEAEQMMEEWNEDLDGMEGFVLEGKKFARLPEEEFGHFYTQDCYVFLCRYWVPVEYEEDKDKEKGKGEEGDGEDEDKQPEEDFQCVVYFWQGREASNMGWLTFTFSLQKKFESLFPGKLEVVRMTQQQENLKFLSHFKRKFIVHKGKRKLKVDNVQPSLYHIRTNGSALCTRTIQISTDSSNLNSEFCFILKVPFESTDNQGIVYTWVGRAADPDEAKLAEDIMNSMFDDTYSKQVINEGEEPENFFWVGIGSQKPYDEDAEYMKYARLFRCSNEKGYFSISEKCSDFCQDDLADDDIMLLDNGKEVYMWVGTQTSQVEIKLSLKACQVYIQHMRSKDAEHPRKLRLVRKGNEPHCFTRCFHAWSAFRTVPA</sequence>
<dbReference type="InterPro" id="IPR010666">
    <property type="entry name" value="Znf_GRF"/>
</dbReference>
<dbReference type="Gene3D" id="1.10.460.10">
    <property type="entry name" value="Topoisomerase I, domain 2"/>
    <property type="match status" value="1"/>
</dbReference>
<feature type="domain" description="Topo IA-type catalytic" evidence="35">
    <location>
        <begin position="195"/>
        <end position="616"/>
    </location>
</feature>
<keyword evidence="21" id="KW-0496">Mitochondrion</keyword>
<keyword evidence="14 31" id="KW-0863">Zinc-finger</keyword>
<keyword evidence="27" id="KW-0539">Nucleus</keyword>
<comment type="subcellular location">
    <subcellularLocation>
        <location evidence="4">Cell junction</location>
        <location evidence="4">Focal adhesion</location>
    </subcellularLocation>
    <subcellularLocation>
        <location evidence="5">Cytoplasm</location>
        <location evidence="5">Cytoskeleton</location>
        <location evidence="5">Microtubule organizing center</location>
        <location evidence="5">Centrosome</location>
    </subcellularLocation>
    <subcellularLocation>
        <location evidence="6">Mitochondrion matrix</location>
    </subcellularLocation>
    <subcellularLocation>
        <location evidence="3">Nucleus</location>
    </subcellularLocation>
</comment>
<keyword evidence="15" id="KW-0862">Zinc</keyword>
<name>A0A9D3N908_9TELE</name>
<comment type="caution">
    <text evidence="36">The sequence shown here is derived from an EMBL/GenBank/DDBJ whole genome shotgun (WGS) entry which is preliminary data.</text>
</comment>
<proteinExistence type="inferred from homology"/>
<keyword evidence="20" id="KW-0238">DNA-binding</keyword>
<comment type="cofactor">
    <cofactor evidence="2">
        <name>Mg(2+)</name>
        <dbReference type="ChEBI" id="CHEBI:18420"/>
    </cofactor>
</comment>
<dbReference type="Pfam" id="PF01396">
    <property type="entry name" value="Zn_ribbon_Top1"/>
    <property type="match status" value="1"/>
</dbReference>
<dbReference type="Gene3D" id="2.70.20.10">
    <property type="entry name" value="Topoisomerase I, domain 3"/>
    <property type="match status" value="1"/>
</dbReference>
<evidence type="ECO:0000256" key="30">
    <source>
        <dbReference type="ARBA" id="ARBA00076862"/>
    </source>
</evidence>
<dbReference type="Pfam" id="PF06839">
    <property type="entry name" value="Zn_ribbon_GRF"/>
    <property type="match status" value="2"/>
</dbReference>
<evidence type="ECO:0000256" key="2">
    <source>
        <dbReference type="ARBA" id="ARBA00001946"/>
    </source>
</evidence>
<dbReference type="PROSITE" id="PS50880">
    <property type="entry name" value="TOPRIM"/>
    <property type="match status" value="1"/>
</dbReference>
<dbReference type="SMART" id="SM00436">
    <property type="entry name" value="TOP1Bc"/>
    <property type="match status" value="1"/>
</dbReference>
<keyword evidence="17" id="KW-0965">Cell junction</keyword>
<dbReference type="InterPro" id="IPR003602">
    <property type="entry name" value="Topo_IA_DNA-bd_dom"/>
</dbReference>
<dbReference type="EMBL" id="JAHKSW010000024">
    <property type="protein sequence ID" value="KAG7316978.1"/>
    <property type="molecule type" value="Genomic_DNA"/>
</dbReference>
<dbReference type="Gene3D" id="3.30.65.10">
    <property type="entry name" value="Bacterial Topoisomerase I, domain 1"/>
    <property type="match status" value="1"/>
</dbReference>
<dbReference type="InterPro" id="IPR023406">
    <property type="entry name" value="Topo_IA_AS"/>
</dbReference>
<evidence type="ECO:0000259" key="35">
    <source>
        <dbReference type="PROSITE" id="PS52039"/>
    </source>
</evidence>
<dbReference type="InterPro" id="IPR013826">
    <property type="entry name" value="Topo_IA_cen_sub3"/>
</dbReference>
<evidence type="ECO:0000259" key="34">
    <source>
        <dbReference type="PROSITE" id="PS51999"/>
    </source>
</evidence>
<dbReference type="InterPro" id="IPR036180">
    <property type="entry name" value="Gelsolin-like_dom_sf"/>
</dbReference>
<dbReference type="FunFam" id="3.40.20.10:FF:000031">
    <property type="entry name" value="protein flightless-1 homolog isoform X1"/>
    <property type="match status" value="1"/>
</dbReference>
<dbReference type="InterPro" id="IPR003601">
    <property type="entry name" value="Topo_IA_2"/>
</dbReference>
<dbReference type="GO" id="GO:0005759">
    <property type="term" value="C:mitochondrial matrix"/>
    <property type="evidence" value="ECO:0007669"/>
    <property type="project" value="UniProtKB-SubCell"/>
</dbReference>
<dbReference type="InterPro" id="IPR029006">
    <property type="entry name" value="ADF-H/Gelsolin-like_dom_sf"/>
</dbReference>
<evidence type="ECO:0000256" key="12">
    <source>
        <dbReference type="ARBA" id="ARBA00022723"/>
    </source>
</evidence>
<evidence type="ECO:0000256" key="14">
    <source>
        <dbReference type="ARBA" id="ARBA00022771"/>
    </source>
</evidence>
<dbReference type="PANTHER" id="PTHR11390:SF21">
    <property type="entry name" value="DNA TOPOISOMERASE 3-ALPHA"/>
    <property type="match status" value="1"/>
</dbReference>
<evidence type="ECO:0000256" key="17">
    <source>
        <dbReference type="ARBA" id="ARBA00022949"/>
    </source>
</evidence>
<dbReference type="GO" id="GO:0005925">
    <property type="term" value="C:focal adhesion"/>
    <property type="evidence" value="ECO:0007669"/>
    <property type="project" value="UniProtKB-SubCell"/>
</dbReference>
<dbReference type="InterPro" id="IPR013825">
    <property type="entry name" value="Topo_IA_cen_sub2"/>
</dbReference>
<evidence type="ECO:0000256" key="28">
    <source>
        <dbReference type="ARBA" id="ARBA00064039"/>
    </source>
</evidence>
<feature type="compositionally biased region" description="Polar residues" evidence="32">
    <location>
        <begin position="853"/>
        <end position="881"/>
    </location>
</feature>
<dbReference type="FunFam" id="3.40.20.10:FF:000030">
    <property type="entry name" value="protein flightless-1 homolog isoform X1"/>
    <property type="match status" value="1"/>
</dbReference>
<dbReference type="InterPro" id="IPR034144">
    <property type="entry name" value="TOPRIM_TopoIII"/>
</dbReference>
<accession>A0A9D3N908</accession>
<evidence type="ECO:0000256" key="3">
    <source>
        <dbReference type="ARBA" id="ARBA00004123"/>
    </source>
</evidence>
<evidence type="ECO:0000313" key="36">
    <source>
        <dbReference type="EMBL" id="KAG7316978.1"/>
    </source>
</evidence>
<dbReference type="GO" id="GO:0051015">
    <property type="term" value="F:actin filament binding"/>
    <property type="evidence" value="ECO:0007669"/>
    <property type="project" value="InterPro"/>
</dbReference>
<dbReference type="InterPro" id="IPR023405">
    <property type="entry name" value="Topo_IA_core_domain"/>
</dbReference>
<dbReference type="Pfam" id="PF01751">
    <property type="entry name" value="Toprim"/>
    <property type="match status" value="1"/>
</dbReference>
<keyword evidence="22" id="KW-0010">Activator</keyword>
<evidence type="ECO:0000256" key="13">
    <source>
        <dbReference type="ARBA" id="ARBA00022737"/>
    </source>
</evidence>
<feature type="region of interest" description="Disordered" evidence="32">
    <location>
        <begin position="853"/>
        <end position="897"/>
    </location>
</feature>
<evidence type="ECO:0000256" key="9">
    <source>
        <dbReference type="ARBA" id="ARBA00017153"/>
    </source>
</evidence>
<dbReference type="Proteomes" id="UP000824219">
    <property type="component" value="Linkage Group LG24"/>
</dbReference>
<evidence type="ECO:0000259" key="33">
    <source>
        <dbReference type="PROSITE" id="PS50880"/>
    </source>
</evidence>
<feature type="region of interest" description="Disordered" evidence="32">
    <location>
        <begin position="1396"/>
        <end position="1428"/>
    </location>
</feature>
<dbReference type="GO" id="GO:0031422">
    <property type="term" value="C:RecQ family helicase-topoisomerase III complex"/>
    <property type="evidence" value="ECO:0007669"/>
    <property type="project" value="TreeGrafter"/>
</dbReference>
<keyword evidence="12" id="KW-0479">Metal-binding</keyword>
<evidence type="ECO:0000256" key="1">
    <source>
        <dbReference type="ARBA" id="ARBA00000213"/>
    </source>
</evidence>
<evidence type="ECO:0000256" key="16">
    <source>
        <dbReference type="ARBA" id="ARBA00022842"/>
    </source>
</evidence>
<dbReference type="Gene3D" id="3.80.10.10">
    <property type="entry name" value="Ribonuclease Inhibitor"/>
    <property type="match status" value="3"/>
</dbReference>
<evidence type="ECO:0000256" key="5">
    <source>
        <dbReference type="ARBA" id="ARBA00004300"/>
    </source>
</evidence>
<dbReference type="SMART" id="SM00437">
    <property type="entry name" value="TOP1Ac"/>
    <property type="match status" value="1"/>
</dbReference>
<dbReference type="Pfam" id="PF12799">
    <property type="entry name" value="LRR_4"/>
    <property type="match status" value="1"/>
</dbReference>
<dbReference type="GO" id="GO:0003677">
    <property type="term" value="F:DNA binding"/>
    <property type="evidence" value="ECO:0007669"/>
    <property type="project" value="UniProtKB-KW"/>
</dbReference>
<feature type="region of interest" description="Disordered" evidence="32">
    <location>
        <begin position="399"/>
        <end position="423"/>
    </location>
</feature>
<dbReference type="CDD" id="cd11291">
    <property type="entry name" value="gelsolin_S6_like"/>
    <property type="match status" value="1"/>
</dbReference>
<dbReference type="PRINTS" id="PR00417">
    <property type="entry name" value="PRTPISMRASEI"/>
</dbReference>
<dbReference type="SUPFAM" id="SSF55753">
    <property type="entry name" value="Actin depolymerizing proteins"/>
    <property type="match status" value="5"/>
</dbReference>
<dbReference type="InterPro" id="IPR000380">
    <property type="entry name" value="Topo_IA"/>
</dbReference>
<feature type="compositionally biased region" description="Polar residues" evidence="32">
    <location>
        <begin position="778"/>
        <end position="798"/>
    </location>
</feature>
<dbReference type="FunFam" id="3.40.20.10:FF:000021">
    <property type="entry name" value="protein flightless-1 homolog isoform X2"/>
    <property type="match status" value="1"/>
</dbReference>
<dbReference type="CDD" id="cd11280">
    <property type="entry name" value="gelsolin_like"/>
    <property type="match status" value="2"/>
</dbReference>
<dbReference type="PANTHER" id="PTHR11390">
    <property type="entry name" value="PROKARYOTIC DNA TOPOISOMERASE"/>
    <property type="match status" value="1"/>
</dbReference>
<evidence type="ECO:0000256" key="7">
    <source>
        <dbReference type="ARBA" id="ARBA00009446"/>
    </source>
</evidence>
<dbReference type="InterPro" id="IPR007123">
    <property type="entry name" value="Gelsolin-like_dom"/>
</dbReference>
<dbReference type="SMART" id="SM00364">
    <property type="entry name" value="LRR_BAC"/>
    <property type="match status" value="5"/>
</dbReference>
<dbReference type="PROSITE" id="PS51450">
    <property type="entry name" value="LRR"/>
    <property type="match status" value="5"/>
</dbReference>
<dbReference type="GO" id="GO:0005654">
    <property type="term" value="C:nucleoplasm"/>
    <property type="evidence" value="ECO:0007669"/>
    <property type="project" value="UniProtKB-ARBA"/>
</dbReference>
<dbReference type="CDD" id="cd00186">
    <property type="entry name" value="TOP1Ac"/>
    <property type="match status" value="1"/>
</dbReference>
<evidence type="ECO:0000256" key="18">
    <source>
        <dbReference type="ARBA" id="ARBA00023015"/>
    </source>
</evidence>
<evidence type="ECO:0000256" key="21">
    <source>
        <dbReference type="ARBA" id="ARBA00023128"/>
    </source>
</evidence>
<dbReference type="SUPFAM" id="SSF82754">
    <property type="entry name" value="C-terminal, gelsolin-like domain of Sec23/24"/>
    <property type="match status" value="1"/>
</dbReference>
<dbReference type="Pfam" id="PF00626">
    <property type="entry name" value="Gelsolin"/>
    <property type="match status" value="4"/>
</dbReference>
<dbReference type="Gene3D" id="3.40.20.10">
    <property type="entry name" value="Severin"/>
    <property type="match status" value="6"/>
</dbReference>
<evidence type="ECO:0000313" key="37">
    <source>
        <dbReference type="Proteomes" id="UP000824219"/>
    </source>
</evidence>
<keyword evidence="23" id="KW-0804">Transcription</keyword>
<dbReference type="InterPro" id="IPR013497">
    <property type="entry name" value="Topo_IA_cen"/>
</dbReference>
<dbReference type="FunFam" id="1.10.290.10:FF:000001">
    <property type="entry name" value="DNA topoisomerase"/>
    <property type="match status" value="1"/>
</dbReference>
<dbReference type="EC" id="5.6.2.1" evidence="8"/>
<keyword evidence="11" id="KW-0433">Leucine-rich repeat</keyword>
<evidence type="ECO:0000256" key="29">
    <source>
        <dbReference type="ARBA" id="ARBA00071559"/>
    </source>
</evidence>
<feature type="domain" description="GRF-type" evidence="34">
    <location>
        <begin position="810"/>
        <end position="849"/>
    </location>
</feature>
<evidence type="ECO:0000256" key="8">
    <source>
        <dbReference type="ARBA" id="ARBA00012891"/>
    </source>
</evidence>
<dbReference type="PROSITE" id="PS51999">
    <property type="entry name" value="ZF_GRF"/>
    <property type="match status" value="2"/>
</dbReference>
<evidence type="ECO:0000256" key="6">
    <source>
        <dbReference type="ARBA" id="ARBA00004305"/>
    </source>
</evidence>
<dbReference type="FunFam" id="3.40.20.10:FF:000019">
    <property type="entry name" value="protein flightless-1 homolog isoform X1"/>
    <property type="match status" value="1"/>
</dbReference>
<dbReference type="FunFam" id="3.40.50.140:FF:000003">
    <property type="entry name" value="DNA topoisomerase"/>
    <property type="match status" value="1"/>
</dbReference>
<dbReference type="InterPro" id="IPR025875">
    <property type="entry name" value="Leu-rich_rpt_4"/>
</dbReference>
<evidence type="ECO:0000256" key="4">
    <source>
        <dbReference type="ARBA" id="ARBA00004246"/>
    </source>
</evidence>
<dbReference type="FunFam" id="3.80.10.10:FF:000033">
    <property type="entry name" value="FLII, actin remodeling protein"/>
    <property type="match status" value="1"/>
</dbReference>
<dbReference type="GO" id="GO:0008270">
    <property type="term" value="F:zinc ion binding"/>
    <property type="evidence" value="ECO:0007669"/>
    <property type="project" value="UniProtKB-KW"/>
</dbReference>